<dbReference type="AlphaFoldDB" id="A0A010TFY9"/>
<dbReference type="PATRIC" id="fig|1042209.11.peg.981"/>
<accession>A0A010TFY9</accession>
<evidence type="ECO:0000313" key="2">
    <source>
        <dbReference type="Proteomes" id="UP000022611"/>
    </source>
</evidence>
<comment type="caution">
    <text evidence="1">The sequence shown here is derived from an EMBL/GenBank/DDBJ whole genome shotgun (WGS) entry which is preliminary data.</text>
</comment>
<sequence length="78" mass="8877">MQKWEVTFVDDHGVQTVEQFDCEQKPTMERAAQLIRAKLLPVPAELDLNDLEGRTEEPTVKSLKDQNSIEILSITPLV</sequence>
<dbReference type="RefSeq" id="WP_019689385.1">
    <property type="nucleotide sequence ID" value="NZ_AFOY02000004.1"/>
</dbReference>
<dbReference type="OrthoDB" id="7004163at2"/>
<dbReference type="eggNOG" id="ENOG50305WY">
    <property type="taxonomic scope" value="Bacteria"/>
</dbReference>
<evidence type="ECO:0000313" key="1">
    <source>
        <dbReference type="EMBL" id="EXF96047.1"/>
    </source>
</evidence>
<proteinExistence type="predicted"/>
<name>A0A010TFY9_PSEFL</name>
<organism evidence="1 2">
    <name type="scientific">Pseudomonas fluorescens HK44</name>
    <dbReference type="NCBI Taxonomy" id="1042209"/>
    <lineage>
        <taxon>Bacteria</taxon>
        <taxon>Pseudomonadati</taxon>
        <taxon>Pseudomonadota</taxon>
        <taxon>Gammaproteobacteria</taxon>
        <taxon>Pseudomonadales</taxon>
        <taxon>Pseudomonadaceae</taxon>
        <taxon>Pseudomonas</taxon>
    </lineage>
</organism>
<reference evidence="1 2" key="1">
    <citation type="journal article" date="2011" name="J. Bacteriol.">
        <title>Draft genome sequence of the polycyclic aromatic hydrocarbon-degrading, genetically engineered bioluminescent bioreporter Pseudomonas fluorescens HK44.</title>
        <authorList>
            <person name="Chauhan A."/>
            <person name="Layton A.C."/>
            <person name="Williams D.E."/>
            <person name="Smartt A.E."/>
            <person name="Ripp S."/>
            <person name="Karpinets T.V."/>
            <person name="Brown S.D."/>
            <person name="Sayler G.S."/>
        </authorList>
    </citation>
    <scope>NUCLEOTIDE SEQUENCE [LARGE SCALE GENOMIC DNA]</scope>
    <source>
        <strain evidence="1 2">HK44</strain>
    </source>
</reference>
<protein>
    <submittedName>
        <fullName evidence="1">Uncharacterized protein</fullName>
    </submittedName>
</protein>
<dbReference type="HOGENOM" id="CLU_190432_0_0_6"/>
<gene>
    <name evidence="1" type="ORF">HK44_022220</name>
</gene>
<dbReference type="Proteomes" id="UP000022611">
    <property type="component" value="Unassembled WGS sequence"/>
</dbReference>
<dbReference type="EMBL" id="AFOY02000004">
    <property type="protein sequence ID" value="EXF96047.1"/>
    <property type="molecule type" value="Genomic_DNA"/>
</dbReference>